<keyword evidence="4 13" id="KW-0479">Metal-binding</keyword>
<dbReference type="Gene3D" id="3.30.420.10">
    <property type="entry name" value="Ribonuclease H-like superfamily/Ribonuclease H"/>
    <property type="match status" value="1"/>
</dbReference>
<keyword evidence="8 13" id="KW-0460">Magnesium</keyword>
<dbReference type="InterPro" id="IPR036397">
    <property type="entry name" value="RNaseH_sf"/>
</dbReference>
<dbReference type="PANTHER" id="PTHR30194">
    <property type="entry name" value="CROSSOVER JUNCTION ENDODEOXYRIBONUCLEASE RUVC"/>
    <property type="match status" value="1"/>
</dbReference>
<accession>A0A2S8FD22</accession>
<evidence type="ECO:0000313" key="16">
    <source>
        <dbReference type="Proteomes" id="UP000240009"/>
    </source>
</evidence>
<dbReference type="GO" id="GO:0006281">
    <property type="term" value="P:DNA repair"/>
    <property type="evidence" value="ECO:0007669"/>
    <property type="project" value="UniProtKB-UniRule"/>
</dbReference>
<dbReference type="SUPFAM" id="SSF53098">
    <property type="entry name" value="Ribonuclease H-like"/>
    <property type="match status" value="1"/>
</dbReference>
<comment type="catalytic activity">
    <reaction evidence="12 13">
        <text>Endonucleolytic cleavage at a junction such as a reciprocal single-stranded crossover between two homologous DNA duplexes (Holliday junction).</text>
        <dbReference type="EC" id="3.1.21.10"/>
    </reaction>
</comment>
<comment type="subunit">
    <text evidence="13">Homodimer which binds Holliday junction (HJ) DNA. The HJ becomes 2-fold symmetrical on binding to RuvC with unstacked arms; it has a different conformation from HJ DNA in complex with RuvA. In the full resolvosome a probable DNA-RuvA(4)-RuvB(12)-RuvC(2) complex forms which resolves the HJ.</text>
</comment>
<dbReference type="PRINTS" id="PR00696">
    <property type="entry name" value="RSOLVASERUVC"/>
</dbReference>
<dbReference type="InterPro" id="IPR020563">
    <property type="entry name" value="X-over_junc_endoDNase_Mg_BS"/>
</dbReference>
<comment type="caution">
    <text evidence="15">The sequence shown here is derived from an EMBL/GenBank/DDBJ whole genome shotgun (WGS) entry which is preliminary data.</text>
</comment>
<dbReference type="HAMAP" id="MF_00034">
    <property type="entry name" value="RuvC"/>
    <property type="match status" value="1"/>
</dbReference>
<comment type="similarity">
    <text evidence="1 13">Belongs to the RuvC family.</text>
</comment>
<dbReference type="InterPro" id="IPR002176">
    <property type="entry name" value="X-over_junc_endoDNase_RuvC"/>
</dbReference>
<evidence type="ECO:0000256" key="3">
    <source>
        <dbReference type="ARBA" id="ARBA00022722"/>
    </source>
</evidence>
<keyword evidence="5 13" id="KW-0255">Endonuclease</keyword>
<keyword evidence="6 13" id="KW-0227">DNA damage</keyword>
<evidence type="ECO:0000313" key="15">
    <source>
        <dbReference type="EMBL" id="PQO30049.1"/>
    </source>
</evidence>
<evidence type="ECO:0000256" key="2">
    <source>
        <dbReference type="ARBA" id="ARBA00022490"/>
    </source>
</evidence>
<dbReference type="GO" id="GO:0008821">
    <property type="term" value="F:crossover junction DNA endonuclease activity"/>
    <property type="evidence" value="ECO:0007669"/>
    <property type="project" value="UniProtKB-UniRule"/>
</dbReference>
<evidence type="ECO:0000256" key="12">
    <source>
        <dbReference type="ARBA" id="ARBA00029354"/>
    </source>
</evidence>
<feature type="binding site" evidence="13">
    <location>
        <position position="9"/>
    </location>
    <ligand>
        <name>Mg(2+)</name>
        <dbReference type="ChEBI" id="CHEBI:18420"/>
        <label>1</label>
    </ligand>
</feature>
<dbReference type="NCBIfam" id="NF000711">
    <property type="entry name" value="PRK00039.2-1"/>
    <property type="match status" value="1"/>
</dbReference>
<evidence type="ECO:0000256" key="9">
    <source>
        <dbReference type="ARBA" id="ARBA00023125"/>
    </source>
</evidence>
<dbReference type="EC" id="3.1.21.10" evidence="13 14"/>
<dbReference type="GO" id="GO:0006310">
    <property type="term" value="P:DNA recombination"/>
    <property type="evidence" value="ECO:0007669"/>
    <property type="project" value="UniProtKB-UniRule"/>
</dbReference>
<comment type="cofactor">
    <cofactor evidence="13">
        <name>Mg(2+)</name>
        <dbReference type="ChEBI" id="CHEBI:18420"/>
    </cofactor>
    <text evidence="13">Binds 2 Mg(2+) ion per subunit.</text>
</comment>
<dbReference type="PROSITE" id="PS01321">
    <property type="entry name" value="RUVC"/>
    <property type="match status" value="1"/>
</dbReference>
<dbReference type="Proteomes" id="UP000240009">
    <property type="component" value="Unassembled WGS sequence"/>
</dbReference>
<keyword evidence="10 13" id="KW-0233">DNA recombination</keyword>
<dbReference type="EMBL" id="PUIA01000040">
    <property type="protein sequence ID" value="PQO30049.1"/>
    <property type="molecule type" value="Genomic_DNA"/>
</dbReference>
<dbReference type="Pfam" id="PF02075">
    <property type="entry name" value="RuvC"/>
    <property type="match status" value="1"/>
</dbReference>
<evidence type="ECO:0000256" key="11">
    <source>
        <dbReference type="ARBA" id="ARBA00023204"/>
    </source>
</evidence>
<sequence length="164" mass="17567">MRKRILGIDPGLNITGYGVIDVGPSGVSIVEAGVVRGKSRGDVPARVREIYEGITDVITSLKPTVMAMEELYSHYERPKTAIIMGHARGVLCLAAAQNDLTFHSYAATQIKKILTGSGRAPKSQMQDSIRRELGLSAVPEPADVADALAVALCHHYLSKIATTI</sequence>
<feature type="binding site" evidence="13">
    <location>
        <position position="69"/>
    </location>
    <ligand>
        <name>Mg(2+)</name>
        <dbReference type="ChEBI" id="CHEBI:18420"/>
        <label>2</label>
    </ligand>
</feature>
<evidence type="ECO:0000256" key="6">
    <source>
        <dbReference type="ARBA" id="ARBA00022763"/>
    </source>
</evidence>
<dbReference type="AlphaFoldDB" id="A0A2S8FD22"/>
<evidence type="ECO:0000256" key="13">
    <source>
        <dbReference type="HAMAP-Rule" id="MF_00034"/>
    </source>
</evidence>
<evidence type="ECO:0000256" key="10">
    <source>
        <dbReference type="ARBA" id="ARBA00023172"/>
    </source>
</evidence>
<feature type="binding site" evidence="13">
    <location>
        <position position="143"/>
    </location>
    <ligand>
        <name>Mg(2+)</name>
        <dbReference type="ChEBI" id="CHEBI:18420"/>
        <label>1</label>
    </ligand>
</feature>
<comment type="function">
    <text evidence="13">The RuvA-RuvB-RuvC complex processes Holliday junction (HJ) DNA during genetic recombination and DNA repair. Endonuclease that resolves HJ intermediates. Cleaves cruciform DNA by making single-stranded nicks across the HJ at symmetrical positions within the homologous arms, yielding a 5'-phosphate and a 3'-hydroxyl group; requires a central core of homology in the junction. The consensus cleavage sequence is 5'-(A/T)TT(C/G)-3'. Cleavage occurs on the 3'-side of the TT dinucleotide at the point of strand exchange. HJ branch migration catalyzed by RuvA-RuvB allows RuvC to scan DNA until it finds its consensus sequence, where it cleaves and resolves the cruciform DNA.</text>
</comment>
<gene>
    <name evidence="13" type="primary">ruvC</name>
    <name evidence="15" type="ORF">C5Y96_15155</name>
</gene>
<evidence type="ECO:0000256" key="1">
    <source>
        <dbReference type="ARBA" id="ARBA00009518"/>
    </source>
</evidence>
<keyword evidence="3 13" id="KW-0540">Nuclease</keyword>
<dbReference type="GO" id="GO:0000287">
    <property type="term" value="F:magnesium ion binding"/>
    <property type="evidence" value="ECO:0007669"/>
    <property type="project" value="UniProtKB-UniRule"/>
</dbReference>
<evidence type="ECO:0000256" key="7">
    <source>
        <dbReference type="ARBA" id="ARBA00022801"/>
    </source>
</evidence>
<keyword evidence="11 13" id="KW-0234">DNA repair</keyword>
<keyword evidence="2 13" id="KW-0963">Cytoplasm</keyword>
<dbReference type="FunFam" id="3.30.420.10:FF:000002">
    <property type="entry name" value="Crossover junction endodeoxyribonuclease RuvC"/>
    <property type="match status" value="1"/>
</dbReference>
<dbReference type="PANTHER" id="PTHR30194:SF3">
    <property type="entry name" value="CROSSOVER JUNCTION ENDODEOXYRIBONUCLEASE RUVC"/>
    <property type="match status" value="1"/>
</dbReference>
<dbReference type="GO" id="GO:0005737">
    <property type="term" value="C:cytoplasm"/>
    <property type="evidence" value="ECO:0007669"/>
    <property type="project" value="UniProtKB-SubCell"/>
</dbReference>
<dbReference type="RefSeq" id="WP_105354950.1">
    <property type="nucleotide sequence ID" value="NZ_PUIA01000040.1"/>
</dbReference>
<evidence type="ECO:0000256" key="8">
    <source>
        <dbReference type="ARBA" id="ARBA00022842"/>
    </source>
</evidence>
<evidence type="ECO:0000256" key="14">
    <source>
        <dbReference type="NCBIfam" id="TIGR00228"/>
    </source>
</evidence>
<feature type="active site" evidence="13">
    <location>
        <position position="9"/>
    </location>
</feature>
<dbReference type="CDD" id="cd16962">
    <property type="entry name" value="RuvC"/>
    <property type="match status" value="1"/>
</dbReference>
<dbReference type="OrthoDB" id="9805499at2"/>
<dbReference type="InterPro" id="IPR012337">
    <property type="entry name" value="RNaseH-like_sf"/>
</dbReference>
<name>A0A2S8FD22_9BACT</name>
<reference evidence="15 16" key="1">
    <citation type="submission" date="2018-02" db="EMBL/GenBank/DDBJ databases">
        <title>Comparative genomes isolates from brazilian mangrove.</title>
        <authorList>
            <person name="Araujo J.E."/>
            <person name="Taketani R.G."/>
            <person name="Silva M.C.P."/>
            <person name="Loureco M.V."/>
            <person name="Andreote F.D."/>
        </authorList>
    </citation>
    <scope>NUCLEOTIDE SEQUENCE [LARGE SCALE GENOMIC DNA]</scope>
    <source>
        <strain evidence="15 16">HEX-2 MGV</strain>
    </source>
</reference>
<proteinExistence type="inferred from homology"/>
<protein>
    <recommendedName>
        <fullName evidence="13 14">Crossover junction endodeoxyribonuclease RuvC</fullName>
        <ecNumber evidence="13 14">3.1.21.10</ecNumber>
    </recommendedName>
    <alternativeName>
        <fullName evidence="13">Holliday junction nuclease RuvC</fullName>
    </alternativeName>
    <alternativeName>
        <fullName evidence="13">Holliday junction resolvase RuvC</fullName>
    </alternativeName>
</protein>
<keyword evidence="9 13" id="KW-0238">DNA-binding</keyword>
<comment type="subcellular location">
    <subcellularLocation>
        <location evidence="13">Cytoplasm</location>
    </subcellularLocation>
</comment>
<evidence type="ECO:0000256" key="5">
    <source>
        <dbReference type="ARBA" id="ARBA00022759"/>
    </source>
</evidence>
<feature type="active site" evidence="13">
    <location>
        <position position="69"/>
    </location>
</feature>
<feature type="active site" evidence="13">
    <location>
        <position position="143"/>
    </location>
</feature>
<dbReference type="NCBIfam" id="TIGR00228">
    <property type="entry name" value="ruvC"/>
    <property type="match status" value="1"/>
</dbReference>
<keyword evidence="7 13" id="KW-0378">Hydrolase</keyword>
<dbReference type="GO" id="GO:0048476">
    <property type="term" value="C:Holliday junction resolvase complex"/>
    <property type="evidence" value="ECO:0007669"/>
    <property type="project" value="UniProtKB-UniRule"/>
</dbReference>
<evidence type="ECO:0000256" key="4">
    <source>
        <dbReference type="ARBA" id="ARBA00022723"/>
    </source>
</evidence>
<organism evidence="15 16">
    <name type="scientific">Blastopirellula marina</name>
    <dbReference type="NCBI Taxonomy" id="124"/>
    <lineage>
        <taxon>Bacteria</taxon>
        <taxon>Pseudomonadati</taxon>
        <taxon>Planctomycetota</taxon>
        <taxon>Planctomycetia</taxon>
        <taxon>Pirellulales</taxon>
        <taxon>Pirellulaceae</taxon>
        <taxon>Blastopirellula</taxon>
    </lineage>
</organism>
<dbReference type="GO" id="GO:0003677">
    <property type="term" value="F:DNA binding"/>
    <property type="evidence" value="ECO:0007669"/>
    <property type="project" value="UniProtKB-KW"/>
</dbReference>